<feature type="transmembrane region" description="Helical" evidence="8">
    <location>
        <begin position="310"/>
        <end position="327"/>
    </location>
</feature>
<feature type="transmembrane region" description="Helical" evidence="8">
    <location>
        <begin position="161"/>
        <end position="190"/>
    </location>
</feature>
<evidence type="ECO:0000256" key="6">
    <source>
        <dbReference type="ARBA" id="ARBA00022989"/>
    </source>
</evidence>
<dbReference type="RefSeq" id="WP_284309159.1">
    <property type="nucleotide sequence ID" value="NZ_BSPB01000056.1"/>
</dbReference>
<dbReference type="InterPro" id="IPR050297">
    <property type="entry name" value="LipidA_mod_glycosyltrf_83"/>
</dbReference>
<organism evidence="10 11">
    <name type="scientific">Hydrogenophaga electricum</name>
    <dbReference type="NCBI Taxonomy" id="1230953"/>
    <lineage>
        <taxon>Bacteria</taxon>
        <taxon>Pseudomonadati</taxon>
        <taxon>Pseudomonadota</taxon>
        <taxon>Betaproteobacteria</taxon>
        <taxon>Burkholderiales</taxon>
        <taxon>Comamonadaceae</taxon>
        <taxon>Hydrogenophaga</taxon>
    </lineage>
</organism>
<evidence type="ECO:0000256" key="4">
    <source>
        <dbReference type="ARBA" id="ARBA00022679"/>
    </source>
</evidence>
<comment type="caution">
    <text evidence="10">The sequence shown here is derived from an EMBL/GenBank/DDBJ whole genome shotgun (WGS) entry which is preliminary data.</text>
</comment>
<evidence type="ECO:0000256" key="8">
    <source>
        <dbReference type="SAM" id="Phobius"/>
    </source>
</evidence>
<feature type="transmembrane region" description="Helical" evidence="8">
    <location>
        <begin position="339"/>
        <end position="359"/>
    </location>
</feature>
<feature type="transmembrane region" description="Helical" evidence="8">
    <location>
        <begin position="285"/>
        <end position="304"/>
    </location>
</feature>
<feature type="transmembrane region" description="Helical" evidence="8">
    <location>
        <begin position="118"/>
        <end position="149"/>
    </location>
</feature>
<dbReference type="Gene3D" id="1.50.10.20">
    <property type="match status" value="1"/>
</dbReference>
<keyword evidence="6 8" id="KW-1133">Transmembrane helix</keyword>
<keyword evidence="7 8" id="KW-0472">Membrane</keyword>
<reference evidence="11" key="1">
    <citation type="journal article" date="2019" name="Int. J. Syst. Evol. Microbiol.">
        <title>The Global Catalogue of Microorganisms (GCM) 10K type strain sequencing project: providing services to taxonomists for standard genome sequencing and annotation.</title>
        <authorList>
            <consortium name="The Broad Institute Genomics Platform"/>
            <consortium name="The Broad Institute Genome Sequencing Center for Infectious Disease"/>
            <person name="Wu L."/>
            <person name="Ma J."/>
        </authorList>
    </citation>
    <scope>NUCLEOTIDE SEQUENCE [LARGE SCALE GENOMIC DNA]</scope>
    <source>
        <strain evidence="11">NBRC 109341</strain>
    </source>
</reference>
<dbReference type="SUPFAM" id="SSF81853">
    <property type="entry name" value="Family 10 polysaccharide lyase"/>
    <property type="match status" value="1"/>
</dbReference>
<protein>
    <recommendedName>
        <fullName evidence="9">Glycosyltransferase RgtA/B/C/D-like domain-containing protein</fullName>
    </recommendedName>
</protein>
<comment type="subcellular location">
    <subcellularLocation>
        <location evidence="1">Cell membrane</location>
        <topology evidence="1">Multi-pass membrane protein</topology>
    </subcellularLocation>
</comment>
<feature type="transmembrane region" description="Helical" evidence="8">
    <location>
        <begin position="12"/>
        <end position="34"/>
    </location>
</feature>
<feature type="transmembrane region" description="Helical" evidence="8">
    <location>
        <begin position="85"/>
        <end position="106"/>
    </location>
</feature>
<dbReference type="Proteomes" id="UP001156903">
    <property type="component" value="Unassembled WGS sequence"/>
</dbReference>
<gene>
    <name evidence="10" type="ORF">GCM10007935_38450</name>
</gene>
<evidence type="ECO:0000259" key="9">
    <source>
        <dbReference type="Pfam" id="PF13231"/>
    </source>
</evidence>
<feature type="transmembrane region" description="Helical" evidence="8">
    <location>
        <begin position="252"/>
        <end position="273"/>
    </location>
</feature>
<evidence type="ECO:0000256" key="3">
    <source>
        <dbReference type="ARBA" id="ARBA00022676"/>
    </source>
</evidence>
<keyword evidence="11" id="KW-1185">Reference proteome</keyword>
<name>A0ABQ6CC71_9BURK</name>
<keyword evidence="4" id="KW-0808">Transferase</keyword>
<feature type="domain" description="Glycosyltransferase RgtA/B/C/D-like" evidence="9">
    <location>
        <begin position="64"/>
        <end position="210"/>
    </location>
</feature>
<proteinExistence type="predicted"/>
<evidence type="ECO:0000256" key="2">
    <source>
        <dbReference type="ARBA" id="ARBA00022475"/>
    </source>
</evidence>
<evidence type="ECO:0000256" key="1">
    <source>
        <dbReference type="ARBA" id="ARBA00004651"/>
    </source>
</evidence>
<dbReference type="InterPro" id="IPR038731">
    <property type="entry name" value="RgtA/B/C-like"/>
</dbReference>
<evidence type="ECO:0000256" key="7">
    <source>
        <dbReference type="ARBA" id="ARBA00023136"/>
    </source>
</evidence>
<accession>A0ABQ6CC71</accession>
<evidence type="ECO:0000313" key="10">
    <source>
        <dbReference type="EMBL" id="GLS16405.1"/>
    </source>
</evidence>
<sequence length="908" mass="97474">MTRRGIDALKAGLPFALVAAWAAWAVWGFSWFGLYEINPDEGLNLAKAALVGAGHDLYADIWSDQPPLLTHALALVQQLFPWSVTAARCLVLASACLLLGALYSLVQRLHGRAAALATLLLLMTAPLFVQLSVSVMVGLPAIALAVLAMDLASRRWGMTGAALAGGVFALSLQTKLFTGLMAPALLLLLWQCRASEGLRRQWGALGAFGVAAAAGLAFVAASAGEAFFDQLLRPHVAQELRQAHDWRLSAEAIWAVLSQQRMLGIAGLAGLLWWGWRRPGHSGAVLLWLGVPAVALVGHTPVWFHQVLLLLPPLAWLGGVALAALVTRLWSTGARAGRALAMALPAALAGGAVWLVQALPAPDAGALKVSMGEALRRFAPLGGYVVTDSPMDAFRAGLLVPPSLAVYSHKRVLVGAITPDDVLQALQTWRPPQVAFRRFPVDPQVRRYLVDHYVQTTAWGAAEHHVIRQPDVPVPGPAVLGARWRDLTQGLVATGVQGGYAAAVSADGARRHGEQLSKTLRADAIWMRPPGSTPRVGACLLQMAALTGDAAYLAWAREAARAVVRTQQCVGGWSAEAVPAGACLDTAMPSRQRPALDEGMTAEAIGFLLDLRARSAADARWIDASATRALDFLVMTQNAQGAWPYDFLRGKSYSPLATINDDLSTSHLRALLRGYRVYGHERYRQALERGVGFLLRGQSRRGGWAQQYDAQGGAAPGRSFEPAALATIESAYVLHTLIEVDRWRPDPAVRDAIARGAWWLTHTALRPGFWARFHDYRDGQPLYQDRDGRFVARVDLLSLERQRGYRWEGPFPEVAHAIALAEAHLSADPAAFDTARGRLSQVARIAAVAGLAQAEAPLGGNAGLLPLQGEQGLIWAADFVRNCQRAQALWAAGGGAVPPLTLEALLRE</sequence>
<feature type="transmembrane region" description="Helical" evidence="8">
    <location>
        <begin position="202"/>
        <end position="223"/>
    </location>
</feature>
<keyword evidence="2" id="KW-1003">Cell membrane</keyword>
<keyword evidence="5 8" id="KW-0812">Transmembrane</keyword>
<dbReference type="EMBL" id="BSPB01000056">
    <property type="protein sequence ID" value="GLS16405.1"/>
    <property type="molecule type" value="Genomic_DNA"/>
</dbReference>
<dbReference type="Pfam" id="PF13231">
    <property type="entry name" value="PMT_2"/>
    <property type="match status" value="1"/>
</dbReference>
<evidence type="ECO:0000313" key="11">
    <source>
        <dbReference type="Proteomes" id="UP001156903"/>
    </source>
</evidence>
<dbReference type="Pfam" id="PF09492">
    <property type="entry name" value="Pec_lyase"/>
    <property type="match status" value="2"/>
</dbReference>
<dbReference type="PANTHER" id="PTHR33908:SF11">
    <property type="entry name" value="MEMBRANE PROTEIN"/>
    <property type="match status" value="1"/>
</dbReference>
<evidence type="ECO:0000256" key="5">
    <source>
        <dbReference type="ARBA" id="ARBA00022692"/>
    </source>
</evidence>
<keyword evidence="3" id="KW-0328">Glycosyltransferase</keyword>
<dbReference type="InterPro" id="IPR012669">
    <property type="entry name" value="Pectate_lyase"/>
</dbReference>
<dbReference type="PANTHER" id="PTHR33908">
    <property type="entry name" value="MANNOSYLTRANSFERASE YKCB-RELATED"/>
    <property type="match status" value="1"/>
</dbReference>